<gene>
    <name evidence="2 4" type="ORF">BDZ99DRAFT_524392</name>
</gene>
<evidence type="ECO:0000313" key="2">
    <source>
        <dbReference type="EMBL" id="KAF2805419.1"/>
    </source>
</evidence>
<feature type="compositionally biased region" description="Polar residues" evidence="1">
    <location>
        <begin position="103"/>
        <end position="141"/>
    </location>
</feature>
<feature type="region of interest" description="Disordered" evidence="1">
    <location>
        <begin position="44"/>
        <end position="141"/>
    </location>
</feature>
<sequence length="141" mass="15511">MLFGLISFGEQESTPPPPPPPRAFFAFSHIVHFGSFQYQDGVYISRESPAPSPRAPPRAFFTFGPTYHVPRPSPRRTSRRDFEPASPEAREELFNRRRRPTAANASEPTSETNSPSADHPQSGSNTPRSGSDTPLPTSDGS</sequence>
<organism evidence="2">
    <name type="scientific">Mytilinidion resinicola</name>
    <dbReference type="NCBI Taxonomy" id="574789"/>
    <lineage>
        <taxon>Eukaryota</taxon>
        <taxon>Fungi</taxon>
        <taxon>Dikarya</taxon>
        <taxon>Ascomycota</taxon>
        <taxon>Pezizomycotina</taxon>
        <taxon>Dothideomycetes</taxon>
        <taxon>Pleosporomycetidae</taxon>
        <taxon>Mytilinidiales</taxon>
        <taxon>Mytilinidiaceae</taxon>
        <taxon>Mytilinidion</taxon>
    </lineage>
</organism>
<dbReference type="GeneID" id="54466792"/>
<dbReference type="Proteomes" id="UP000504636">
    <property type="component" value="Unplaced"/>
</dbReference>
<name>A0A6A6Y9W7_9PEZI</name>
<dbReference type="RefSeq" id="XP_033572383.1">
    <property type="nucleotide sequence ID" value="XM_033725899.1"/>
</dbReference>
<evidence type="ECO:0000313" key="3">
    <source>
        <dbReference type="Proteomes" id="UP000504636"/>
    </source>
</evidence>
<accession>A0A6A6Y9W7</accession>
<reference evidence="4" key="3">
    <citation type="submission" date="2025-04" db="UniProtKB">
        <authorList>
            <consortium name="RefSeq"/>
        </authorList>
    </citation>
    <scope>IDENTIFICATION</scope>
    <source>
        <strain evidence="4">CBS 304.34</strain>
    </source>
</reference>
<dbReference type="AlphaFoldDB" id="A0A6A6Y9W7"/>
<dbReference type="OrthoDB" id="10552895at2759"/>
<keyword evidence="3" id="KW-1185">Reference proteome</keyword>
<feature type="compositionally biased region" description="Basic and acidic residues" evidence="1">
    <location>
        <begin position="79"/>
        <end position="95"/>
    </location>
</feature>
<proteinExistence type="predicted"/>
<reference evidence="4" key="2">
    <citation type="submission" date="2020-04" db="EMBL/GenBank/DDBJ databases">
        <authorList>
            <consortium name="NCBI Genome Project"/>
        </authorList>
    </citation>
    <scope>NUCLEOTIDE SEQUENCE</scope>
    <source>
        <strain evidence="4">CBS 304.34</strain>
    </source>
</reference>
<reference evidence="2 4" key="1">
    <citation type="journal article" date="2020" name="Stud. Mycol.">
        <title>101 Dothideomycetes genomes: a test case for predicting lifestyles and emergence of pathogens.</title>
        <authorList>
            <person name="Haridas S."/>
            <person name="Albert R."/>
            <person name="Binder M."/>
            <person name="Bloem J."/>
            <person name="Labutti K."/>
            <person name="Salamov A."/>
            <person name="Andreopoulos B."/>
            <person name="Baker S."/>
            <person name="Barry K."/>
            <person name="Bills G."/>
            <person name="Bluhm B."/>
            <person name="Cannon C."/>
            <person name="Castanera R."/>
            <person name="Culley D."/>
            <person name="Daum C."/>
            <person name="Ezra D."/>
            <person name="Gonzalez J."/>
            <person name="Henrissat B."/>
            <person name="Kuo A."/>
            <person name="Liang C."/>
            <person name="Lipzen A."/>
            <person name="Lutzoni F."/>
            <person name="Magnuson J."/>
            <person name="Mondo S."/>
            <person name="Nolan M."/>
            <person name="Ohm R."/>
            <person name="Pangilinan J."/>
            <person name="Park H.-J."/>
            <person name="Ramirez L."/>
            <person name="Alfaro M."/>
            <person name="Sun H."/>
            <person name="Tritt A."/>
            <person name="Yoshinaga Y."/>
            <person name="Zwiers L.-H."/>
            <person name="Turgeon B."/>
            <person name="Goodwin S."/>
            <person name="Spatafora J."/>
            <person name="Crous P."/>
            <person name="Grigoriev I."/>
        </authorList>
    </citation>
    <scope>NUCLEOTIDE SEQUENCE</scope>
    <source>
        <strain evidence="2 4">CBS 304.34</strain>
    </source>
</reference>
<protein>
    <submittedName>
        <fullName evidence="2 4">Uncharacterized protein</fullName>
    </submittedName>
</protein>
<evidence type="ECO:0000256" key="1">
    <source>
        <dbReference type="SAM" id="MobiDB-lite"/>
    </source>
</evidence>
<feature type="region of interest" description="Disordered" evidence="1">
    <location>
        <begin position="1"/>
        <end position="22"/>
    </location>
</feature>
<dbReference type="EMBL" id="MU003709">
    <property type="protein sequence ID" value="KAF2805419.1"/>
    <property type="molecule type" value="Genomic_DNA"/>
</dbReference>
<evidence type="ECO:0000313" key="4">
    <source>
        <dbReference type="RefSeq" id="XP_033572383.1"/>
    </source>
</evidence>